<evidence type="ECO:0000256" key="1">
    <source>
        <dbReference type="ARBA" id="ARBA00004141"/>
    </source>
</evidence>
<accession>A0AAW0YVV7</accession>
<gene>
    <name evidence="6" type="ORF">IAR55_005577</name>
</gene>
<comment type="subcellular location">
    <subcellularLocation>
        <location evidence="1">Membrane</location>
        <topology evidence="1">Multi-pass membrane protein</topology>
    </subcellularLocation>
</comment>
<feature type="transmembrane region" description="Helical" evidence="5">
    <location>
        <begin position="407"/>
        <end position="428"/>
    </location>
</feature>
<evidence type="ECO:0000256" key="2">
    <source>
        <dbReference type="ARBA" id="ARBA00022692"/>
    </source>
</evidence>
<organism evidence="6 7">
    <name type="scientific">Kwoniella newhampshirensis</name>
    <dbReference type="NCBI Taxonomy" id="1651941"/>
    <lineage>
        <taxon>Eukaryota</taxon>
        <taxon>Fungi</taxon>
        <taxon>Dikarya</taxon>
        <taxon>Basidiomycota</taxon>
        <taxon>Agaricomycotina</taxon>
        <taxon>Tremellomycetes</taxon>
        <taxon>Tremellales</taxon>
        <taxon>Cryptococcaceae</taxon>
        <taxon>Kwoniella</taxon>
    </lineage>
</organism>
<keyword evidence="4 5" id="KW-0472">Membrane</keyword>
<reference evidence="6 7" key="1">
    <citation type="journal article" date="2024" name="bioRxiv">
        <title>Comparative genomics of Cryptococcus and Kwoniella reveals pathogenesis evolution and contrasting karyotype dynamics via intercentromeric recombination or chromosome fusion.</title>
        <authorList>
            <person name="Coelho M.A."/>
            <person name="David-Palma M."/>
            <person name="Shea T."/>
            <person name="Bowers K."/>
            <person name="McGinley-Smith S."/>
            <person name="Mohammad A.W."/>
            <person name="Gnirke A."/>
            <person name="Yurkov A.M."/>
            <person name="Nowrousian M."/>
            <person name="Sun S."/>
            <person name="Cuomo C.A."/>
            <person name="Heitman J."/>
        </authorList>
    </citation>
    <scope>NUCLEOTIDE SEQUENCE [LARGE SCALE GENOMIC DNA]</scope>
    <source>
        <strain evidence="6 7">CBS 13917</strain>
    </source>
</reference>
<keyword evidence="7" id="KW-1185">Reference proteome</keyword>
<dbReference type="InterPro" id="IPR036259">
    <property type="entry name" value="MFS_trans_sf"/>
</dbReference>
<evidence type="ECO:0008006" key="8">
    <source>
        <dbReference type="Google" id="ProtNLM"/>
    </source>
</evidence>
<name>A0AAW0YVV7_9TREE</name>
<comment type="caution">
    <text evidence="6">The sequence shown here is derived from an EMBL/GenBank/DDBJ whole genome shotgun (WGS) entry which is preliminary data.</text>
</comment>
<dbReference type="KEGG" id="kne:92182835"/>
<dbReference type="GeneID" id="92182835"/>
<dbReference type="SUPFAM" id="SSF103473">
    <property type="entry name" value="MFS general substrate transporter"/>
    <property type="match status" value="1"/>
</dbReference>
<evidence type="ECO:0000256" key="4">
    <source>
        <dbReference type="ARBA" id="ARBA00023136"/>
    </source>
</evidence>
<evidence type="ECO:0000256" key="5">
    <source>
        <dbReference type="SAM" id="Phobius"/>
    </source>
</evidence>
<dbReference type="EMBL" id="JBCAWK010000010">
    <property type="protein sequence ID" value="KAK8847718.1"/>
    <property type="molecule type" value="Genomic_DNA"/>
</dbReference>
<feature type="transmembrane region" description="Helical" evidence="5">
    <location>
        <begin position="115"/>
        <end position="141"/>
    </location>
</feature>
<dbReference type="InterPro" id="IPR050360">
    <property type="entry name" value="MFS_Sugar_Transporters"/>
</dbReference>
<dbReference type="InterPro" id="IPR005829">
    <property type="entry name" value="Sugar_transporter_CS"/>
</dbReference>
<evidence type="ECO:0000256" key="3">
    <source>
        <dbReference type="ARBA" id="ARBA00022989"/>
    </source>
</evidence>
<protein>
    <recommendedName>
        <fullName evidence="8">Major facilitator superfamily (MFS) profile domain-containing protein</fullName>
    </recommendedName>
</protein>
<feature type="transmembrane region" description="Helical" evidence="5">
    <location>
        <begin position="161"/>
        <end position="183"/>
    </location>
</feature>
<keyword evidence="3 5" id="KW-1133">Transmembrane helix</keyword>
<proteinExistence type="predicted"/>
<dbReference type="PANTHER" id="PTHR48022">
    <property type="entry name" value="PLASTIDIC GLUCOSE TRANSPORTER 4"/>
    <property type="match status" value="1"/>
</dbReference>
<dbReference type="PANTHER" id="PTHR48022:SF5">
    <property type="entry name" value="ALPHA-GLUCOSIDES PERMEASE MPH2-RELATED"/>
    <property type="match status" value="1"/>
</dbReference>
<dbReference type="AlphaFoldDB" id="A0AAW0YVV7"/>
<dbReference type="GO" id="GO:0016020">
    <property type="term" value="C:membrane"/>
    <property type="evidence" value="ECO:0007669"/>
    <property type="project" value="UniProtKB-SubCell"/>
</dbReference>
<evidence type="ECO:0000313" key="7">
    <source>
        <dbReference type="Proteomes" id="UP001388673"/>
    </source>
</evidence>
<dbReference type="InterPro" id="IPR005828">
    <property type="entry name" value="MFS_sugar_transport-like"/>
</dbReference>
<dbReference type="Pfam" id="PF00083">
    <property type="entry name" value="Sugar_tr"/>
    <property type="match status" value="2"/>
</dbReference>
<dbReference type="RefSeq" id="XP_066801236.1">
    <property type="nucleotide sequence ID" value="XM_066948668.1"/>
</dbReference>
<dbReference type="PROSITE" id="PS00217">
    <property type="entry name" value="SUGAR_TRANSPORT_2"/>
    <property type="match status" value="1"/>
</dbReference>
<dbReference type="Proteomes" id="UP001388673">
    <property type="component" value="Unassembled WGS sequence"/>
</dbReference>
<dbReference type="Gene3D" id="1.20.1250.20">
    <property type="entry name" value="MFS general substrate transporter like domains"/>
    <property type="match status" value="2"/>
</dbReference>
<dbReference type="GO" id="GO:0005351">
    <property type="term" value="F:carbohydrate:proton symporter activity"/>
    <property type="evidence" value="ECO:0007669"/>
    <property type="project" value="TreeGrafter"/>
</dbReference>
<keyword evidence="2 5" id="KW-0812">Transmembrane</keyword>
<evidence type="ECO:0000313" key="6">
    <source>
        <dbReference type="EMBL" id="KAK8847718.1"/>
    </source>
</evidence>
<sequence length="472" mass="52470">MEATYAKYEDEKAIGQSVITEKEIADEARIATSKEHGLTVRQGLKAYRKAIGWSILLSSAVIMEGYDTILVSQPMTFLADSRLVLILVSHPSTTPLETKSSKVCLRSPRHGKLQIFISFFGKSLPVQLVGQILCGIPWGVYQTVTTVYASEVLPVNLRGYLTSYVNLCWVIGQFIASGVLVGVESRTDQWGWRIPFAVQWVWPIPIIFVCLFCPESPTWLVEHGRDTEAEKAVSRLQSSSSAHNIPTPHETVALLSQTNTIEKRLTAGAGYLECFKGTNLRRTEIAVGTWVVQQMCGPVLQTYAIYFFEQAGLPSSQAFNMSLGLIWSKNDLLGRSSVSWAVGAFLLIFTFIYDSTVGPLTYVIVPEAPSSRLRHKTIVIARNMYNITCIWTGVITPYMLNSTAWNWGAKAGFFWAGCTAVCLVWAYFRIPETKGFTFAELDLLFEEGVPARKFATTRGALLQAEGTAERMH</sequence>